<keyword evidence="2 7" id="KW-0813">Transport</keyword>
<evidence type="ECO:0000256" key="6">
    <source>
        <dbReference type="ARBA" id="ARBA00023136"/>
    </source>
</evidence>
<keyword evidence="3" id="KW-1003">Cell membrane</keyword>
<reference evidence="9" key="1">
    <citation type="journal article" date="2014" name="Int. J. Syst. Evol. Microbiol.">
        <title>Complete genome sequence of Corynebacterium casei LMG S-19264T (=DSM 44701T), isolated from a smear-ripened cheese.</title>
        <authorList>
            <consortium name="US DOE Joint Genome Institute (JGI-PGF)"/>
            <person name="Walter F."/>
            <person name="Albersmeier A."/>
            <person name="Kalinowski J."/>
            <person name="Ruckert C."/>
        </authorList>
    </citation>
    <scope>NUCLEOTIDE SEQUENCE</scope>
    <source>
        <strain evidence="9">JCM 4637</strain>
    </source>
</reference>
<comment type="caution">
    <text evidence="9">The sequence shown here is derived from an EMBL/GenBank/DDBJ whole genome shotgun (WGS) entry which is preliminary data.</text>
</comment>
<keyword evidence="5 7" id="KW-1133">Transmembrane helix</keyword>
<dbReference type="Gene3D" id="1.10.3720.10">
    <property type="entry name" value="MetI-like"/>
    <property type="match status" value="1"/>
</dbReference>
<protein>
    <submittedName>
        <fullName evidence="9">Sugar ABC transporter permease</fullName>
    </submittedName>
</protein>
<organism evidence="9 10">
    <name type="scientific">Streptomyces finlayi</name>
    <dbReference type="NCBI Taxonomy" id="67296"/>
    <lineage>
        <taxon>Bacteria</taxon>
        <taxon>Bacillati</taxon>
        <taxon>Actinomycetota</taxon>
        <taxon>Actinomycetes</taxon>
        <taxon>Kitasatosporales</taxon>
        <taxon>Streptomycetaceae</taxon>
        <taxon>Streptomyces</taxon>
    </lineage>
</organism>
<feature type="transmembrane region" description="Helical" evidence="7">
    <location>
        <begin position="180"/>
        <end position="200"/>
    </location>
</feature>
<dbReference type="Proteomes" id="UP000638353">
    <property type="component" value="Unassembled WGS sequence"/>
</dbReference>
<reference evidence="9" key="2">
    <citation type="submission" date="2020-09" db="EMBL/GenBank/DDBJ databases">
        <authorList>
            <person name="Sun Q."/>
            <person name="Ohkuma M."/>
        </authorList>
    </citation>
    <scope>NUCLEOTIDE SEQUENCE</scope>
    <source>
        <strain evidence="9">JCM 4637</strain>
    </source>
</reference>
<proteinExistence type="inferred from homology"/>
<feature type="transmembrane region" description="Helical" evidence="7">
    <location>
        <begin position="221"/>
        <end position="246"/>
    </location>
</feature>
<evidence type="ECO:0000259" key="8">
    <source>
        <dbReference type="PROSITE" id="PS50928"/>
    </source>
</evidence>
<dbReference type="SUPFAM" id="SSF161098">
    <property type="entry name" value="MetI-like"/>
    <property type="match status" value="1"/>
</dbReference>
<feature type="transmembrane region" description="Helical" evidence="7">
    <location>
        <begin position="147"/>
        <end position="168"/>
    </location>
</feature>
<evidence type="ECO:0000256" key="4">
    <source>
        <dbReference type="ARBA" id="ARBA00022692"/>
    </source>
</evidence>
<dbReference type="PANTHER" id="PTHR43744">
    <property type="entry name" value="ABC TRANSPORTER PERMEASE PROTEIN MG189-RELATED-RELATED"/>
    <property type="match status" value="1"/>
</dbReference>
<keyword evidence="6 7" id="KW-0472">Membrane</keyword>
<evidence type="ECO:0000313" key="9">
    <source>
        <dbReference type="EMBL" id="GHC91000.1"/>
    </source>
</evidence>
<dbReference type="CDD" id="cd06261">
    <property type="entry name" value="TM_PBP2"/>
    <property type="match status" value="1"/>
</dbReference>
<dbReference type="PANTHER" id="PTHR43744:SF3">
    <property type="entry name" value="LACTOSE TRANSPORT SYSTEM PERMEASE PROTEIN LACG"/>
    <property type="match status" value="1"/>
</dbReference>
<comment type="subcellular location">
    <subcellularLocation>
        <location evidence="1 7">Cell membrane</location>
        <topology evidence="1 7">Multi-pass membrane protein</topology>
    </subcellularLocation>
</comment>
<dbReference type="GO" id="GO:0005886">
    <property type="term" value="C:plasma membrane"/>
    <property type="evidence" value="ECO:0007669"/>
    <property type="project" value="UniProtKB-SubCell"/>
</dbReference>
<feature type="transmembrane region" description="Helical" evidence="7">
    <location>
        <begin position="108"/>
        <end position="135"/>
    </location>
</feature>
<evidence type="ECO:0000256" key="1">
    <source>
        <dbReference type="ARBA" id="ARBA00004651"/>
    </source>
</evidence>
<dbReference type="InterPro" id="IPR035906">
    <property type="entry name" value="MetI-like_sf"/>
</dbReference>
<feature type="transmembrane region" description="Helical" evidence="7">
    <location>
        <begin position="281"/>
        <end position="302"/>
    </location>
</feature>
<dbReference type="InterPro" id="IPR000515">
    <property type="entry name" value="MetI-like"/>
</dbReference>
<gene>
    <name evidence="9" type="ORF">GCM10010334_25540</name>
</gene>
<feature type="domain" description="ABC transmembrane type-1" evidence="8">
    <location>
        <begin position="109"/>
        <end position="302"/>
    </location>
</feature>
<dbReference type="AlphaFoldDB" id="A0A919C9D5"/>
<evidence type="ECO:0000256" key="3">
    <source>
        <dbReference type="ARBA" id="ARBA00022475"/>
    </source>
</evidence>
<dbReference type="PROSITE" id="PS50928">
    <property type="entry name" value="ABC_TM1"/>
    <property type="match status" value="1"/>
</dbReference>
<evidence type="ECO:0000256" key="5">
    <source>
        <dbReference type="ARBA" id="ARBA00022989"/>
    </source>
</evidence>
<comment type="similarity">
    <text evidence="7">Belongs to the binding-protein-dependent transport system permease family.</text>
</comment>
<evidence type="ECO:0000256" key="2">
    <source>
        <dbReference type="ARBA" id="ARBA00022448"/>
    </source>
</evidence>
<feature type="transmembrane region" description="Helical" evidence="7">
    <location>
        <begin position="46"/>
        <end position="71"/>
    </location>
</feature>
<accession>A0A919C9D5</accession>
<evidence type="ECO:0000313" key="10">
    <source>
        <dbReference type="Proteomes" id="UP000638353"/>
    </source>
</evidence>
<dbReference type="Pfam" id="PF00528">
    <property type="entry name" value="BPD_transp_1"/>
    <property type="match status" value="1"/>
</dbReference>
<dbReference type="GO" id="GO:0055085">
    <property type="term" value="P:transmembrane transport"/>
    <property type="evidence" value="ECO:0007669"/>
    <property type="project" value="InterPro"/>
</dbReference>
<evidence type="ECO:0000256" key="7">
    <source>
        <dbReference type="RuleBase" id="RU363032"/>
    </source>
</evidence>
<dbReference type="EMBL" id="BMVC01000004">
    <property type="protein sequence ID" value="GHC91000.1"/>
    <property type="molecule type" value="Genomic_DNA"/>
</dbReference>
<sequence>MRALTALTKETEASVSTTQLEKPVDAVRGPAREGPRSRARRSVTDVAFFAGRLFVWVWVVGTLILGLWLVVASFKDEATVFTSPWSVPTSPRVQSYVDAVQLFNLTDAFLNTVFVVSVSTMLVVAVSAPCAYALARWKFRGSGTLTFVLAAAVGVPVQVLFVPIYLAYSKIGMINSLWGVILIYVGMNIPFTTFLLVSFFRSLPGELEEAAAMDGSKTLRTFFTVMLPLARPGLSTAAIITAIGLWNEFLIALTFLGDDKKYTLTIGLLNLYGNMRYNTNWTALFAGVVISLLPLLVLYAWLSNKIIEGLTLGSGK</sequence>
<name>A0A919C9D5_9ACTN</name>
<keyword evidence="4 7" id="KW-0812">Transmembrane</keyword>